<dbReference type="PANTHER" id="PTHR38834:SF3">
    <property type="entry name" value="SOLUTE-BINDING PROTEIN FAMILY 3_N-TERMINAL DOMAIN-CONTAINING PROTEIN"/>
    <property type="match status" value="1"/>
</dbReference>
<dbReference type="SUPFAM" id="SSF53850">
    <property type="entry name" value="Periplasmic binding protein-like II"/>
    <property type="match status" value="1"/>
</dbReference>
<dbReference type="EMBL" id="AP021875">
    <property type="protein sequence ID" value="BBO79191.1"/>
    <property type="molecule type" value="Genomic_DNA"/>
</dbReference>
<evidence type="ECO:0000259" key="1">
    <source>
        <dbReference type="SMART" id="SM00062"/>
    </source>
</evidence>
<dbReference type="Pfam" id="PF00497">
    <property type="entry name" value="SBP_bac_3"/>
    <property type="match status" value="1"/>
</dbReference>
<proteinExistence type="predicted"/>
<dbReference type="InterPro" id="IPR001638">
    <property type="entry name" value="Solute-binding_3/MltF_N"/>
</dbReference>
<accession>A0A5K7ZH95</accession>
<gene>
    <name evidence="2" type="ORF">DSCW_66080</name>
</gene>
<sequence length="264" mass="30572">MLLLFILSGGYAWICRIVPVFAEELKVLTVEEPPSSFLNDKGTPEGFSVDIVREIQRRINNHDPIQFVSEIRALQTASKYPNVVLFSFTRTKNREDEFHWIMLLMRKPWVMYSKKGSNFNIKNLEDAGKMKRIGVVRGDVRAAHLEQMGFTNLEMVATHEQNVKKLLINRIQLLFYEPQGMSFVCGKLGIRMSEFEPVLKTKPSEVYIMMSKQGTNPETVRKWRDAGRMIKEDGTFQSIAEKWSKIIYKQNRIVCEVKNGALDF</sequence>
<dbReference type="SMART" id="SM00062">
    <property type="entry name" value="PBPb"/>
    <property type="match status" value="1"/>
</dbReference>
<dbReference type="Gene3D" id="3.40.190.10">
    <property type="entry name" value="Periplasmic binding protein-like II"/>
    <property type="match status" value="2"/>
</dbReference>
<dbReference type="AlphaFoldDB" id="A0A5K7ZH95"/>
<organism evidence="2 3">
    <name type="scientific">Desulfosarcina widdelii</name>
    <dbReference type="NCBI Taxonomy" id="947919"/>
    <lineage>
        <taxon>Bacteria</taxon>
        <taxon>Pseudomonadati</taxon>
        <taxon>Thermodesulfobacteriota</taxon>
        <taxon>Desulfobacteria</taxon>
        <taxon>Desulfobacterales</taxon>
        <taxon>Desulfosarcinaceae</taxon>
        <taxon>Desulfosarcina</taxon>
    </lineage>
</organism>
<dbReference type="PANTHER" id="PTHR38834">
    <property type="entry name" value="PERIPLASMIC SUBSTRATE BINDING PROTEIN FAMILY 3"/>
    <property type="match status" value="1"/>
</dbReference>
<reference evidence="2 3" key="1">
    <citation type="submission" date="2019-11" db="EMBL/GenBank/DDBJ databases">
        <title>Comparative genomics of hydrocarbon-degrading Desulfosarcina strains.</title>
        <authorList>
            <person name="Watanabe M."/>
            <person name="Kojima H."/>
            <person name="Fukui M."/>
        </authorList>
    </citation>
    <scope>NUCLEOTIDE SEQUENCE [LARGE SCALE GENOMIC DNA]</scope>
    <source>
        <strain evidence="2 3">PP31</strain>
    </source>
</reference>
<evidence type="ECO:0000313" key="3">
    <source>
        <dbReference type="Proteomes" id="UP000427769"/>
    </source>
</evidence>
<keyword evidence="3" id="KW-1185">Reference proteome</keyword>
<feature type="domain" description="Solute-binding protein family 3/N-terminal" evidence="1">
    <location>
        <begin position="24"/>
        <end position="247"/>
    </location>
</feature>
<protein>
    <submittedName>
        <fullName evidence="2">ABC transporter substrate-binding protein</fullName>
    </submittedName>
</protein>
<evidence type="ECO:0000313" key="2">
    <source>
        <dbReference type="EMBL" id="BBO79191.1"/>
    </source>
</evidence>
<dbReference type="Proteomes" id="UP000427769">
    <property type="component" value="Chromosome"/>
</dbReference>
<dbReference type="KEGG" id="dwd:DSCW_66080"/>
<name>A0A5K7ZH95_9BACT</name>